<dbReference type="InterPro" id="IPR002068">
    <property type="entry name" value="A-crystallin/Hsp20_dom"/>
</dbReference>
<comment type="caution">
    <text evidence="6">The sequence shown here is derived from an EMBL/GenBank/DDBJ whole genome shotgun (WGS) entry which is preliminary data.</text>
</comment>
<evidence type="ECO:0000313" key="6">
    <source>
        <dbReference type="EMBL" id="OAY60663.1"/>
    </source>
</evidence>
<dbReference type="Gene3D" id="2.60.40.790">
    <property type="match status" value="1"/>
</dbReference>
<evidence type="ECO:0000256" key="1">
    <source>
        <dbReference type="ARBA" id="ARBA00023016"/>
    </source>
</evidence>
<evidence type="ECO:0000256" key="2">
    <source>
        <dbReference type="PROSITE-ProRule" id="PRU00285"/>
    </source>
</evidence>
<evidence type="ECO:0000256" key="3">
    <source>
        <dbReference type="RuleBase" id="RU003616"/>
    </source>
</evidence>
<evidence type="ECO:0000256" key="4">
    <source>
        <dbReference type="SAM" id="MobiDB-lite"/>
    </source>
</evidence>
<feature type="domain" description="SHSP" evidence="5">
    <location>
        <begin position="145"/>
        <end position="245"/>
    </location>
</feature>
<dbReference type="OrthoDB" id="1431247at2759"/>
<protein>
    <recommendedName>
        <fullName evidence="5">SHSP domain-containing protein</fullName>
    </recommendedName>
</protein>
<keyword evidence="1" id="KW-0346">Stress response</keyword>
<accession>A0A2C9WK69</accession>
<dbReference type="PROSITE" id="PS01031">
    <property type="entry name" value="SHSP"/>
    <property type="match status" value="1"/>
</dbReference>
<dbReference type="Gramene" id="Manes.01G129800.1.v8.1">
    <property type="protein sequence ID" value="Manes.01G129800.1.v8.1.CDS"/>
    <property type="gene ID" value="Manes.01G129800.v8.1"/>
</dbReference>
<organism evidence="6 7">
    <name type="scientific">Manihot esculenta</name>
    <name type="common">Cassava</name>
    <name type="synonym">Jatropha manihot</name>
    <dbReference type="NCBI Taxonomy" id="3983"/>
    <lineage>
        <taxon>Eukaryota</taxon>
        <taxon>Viridiplantae</taxon>
        <taxon>Streptophyta</taxon>
        <taxon>Embryophyta</taxon>
        <taxon>Tracheophyta</taxon>
        <taxon>Spermatophyta</taxon>
        <taxon>Magnoliopsida</taxon>
        <taxon>eudicotyledons</taxon>
        <taxon>Gunneridae</taxon>
        <taxon>Pentapetalae</taxon>
        <taxon>rosids</taxon>
        <taxon>fabids</taxon>
        <taxon>Malpighiales</taxon>
        <taxon>Euphorbiaceae</taxon>
        <taxon>Crotonoideae</taxon>
        <taxon>Manihoteae</taxon>
        <taxon>Manihot</taxon>
    </lineage>
</organism>
<comment type="similarity">
    <text evidence="2 3">Belongs to the small heat shock protein (HSP20) family.</text>
</comment>
<keyword evidence="7" id="KW-1185">Reference proteome</keyword>
<dbReference type="CDD" id="cd06464">
    <property type="entry name" value="ACD_sHsps-like"/>
    <property type="match status" value="1"/>
</dbReference>
<feature type="region of interest" description="Disordered" evidence="4">
    <location>
        <begin position="88"/>
        <end position="146"/>
    </location>
</feature>
<reference evidence="7" key="1">
    <citation type="journal article" date="2016" name="Nat. Biotechnol.">
        <title>Sequencing wild and cultivated cassava and related species reveals extensive interspecific hybridization and genetic diversity.</title>
        <authorList>
            <person name="Bredeson J.V."/>
            <person name="Lyons J.B."/>
            <person name="Prochnik S.E."/>
            <person name="Wu G.A."/>
            <person name="Ha C.M."/>
            <person name="Edsinger-Gonzales E."/>
            <person name="Grimwood J."/>
            <person name="Schmutz J."/>
            <person name="Rabbi I.Y."/>
            <person name="Egesi C."/>
            <person name="Nauluvula P."/>
            <person name="Lebot V."/>
            <person name="Ndunguru J."/>
            <person name="Mkamilo G."/>
            <person name="Bart R.S."/>
            <person name="Setter T.L."/>
            <person name="Gleadow R.M."/>
            <person name="Kulakow P."/>
            <person name="Ferguson M.E."/>
            <person name="Rounsley S."/>
            <person name="Rokhsar D.S."/>
        </authorList>
    </citation>
    <scope>NUCLEOTIDE SEQUENCE [LARGE SCALE GENOMIC DNA]</scope>
    <source>
        <strain evidence="7">cv. AM560-2</strain>
    </source>
</reference>
<dbReference type="SUPFAM" id="SSF49764">
    <property type="entry name" value="HSP20-like chaperones"/>
    <property type="match status" value="1"/>
</dbReference>
<gene>
    <name evidence="6" type="ORF">MANES_01G129800v8</name>
</gene>
<dbReference type="PANTHER" id="PTHR11527">
    <property type="entry name" value="HEAT-SHOCK PROTEIN 20 FAMILY MEMBER"/>
    <property type="match status" value="1"/>
</dbReference>
<dbReference type="OMA" id="THLLPMN"/>
<dbReference type="Proteomes" id="UP000091857">
    <property type="component" value="Chromosome 1"/>
</dbReference>
<dbReference type="GO" id="GO:0034605">
    <property type="term" value="P:cellular response to heat"/>
    <property type="evidence" value="ECO:0000318"/>
    <property type="project" value="GO_Central"/>
</dbReference>
<dbReference type="EMBL" id="CM004387">
    <property type="protein sequence ID" value="OAY60663.1"/>
    <property type="molecule type" value="Genomic_DNA"/>
</dbReference>
<evidence type="ECO:0000259" key="5">
    <source>
        <dbReference type="PROSITE" id="PS01031"/>
    </source>
</evidence>
<sequence>MESEAVRRRVNIIAAHFAPADDISSTHLLPMNCSGSLNSVIPRCDNRVYFARQCSASQAFFMRQGSTEQPGGGFKCTASQAPLFSRPTKMDEHKPHQQIQSPPNDFKSALPAEPKTPPCFARPSSGISRKKQQSLSNKKIYSPQPNGIEWSPRMDVAESERSYVLTVELPGADVNDIRVEVNNHSLLVRGKRSIQKSEQSISAYHKREILLGRYQVVWPFPSNVNRDNVSAEFLNGFLQITVPKL</sequence>
<evidence type="ECO:0000313" key="7">
    <source>
        <dbReference type="Proteomes" id="UP000091857"/>
    </source>
</evidence>
<dbReference type="AlphaFoldDB" id="A0A2C9WK69"/>
<dbReference type="InterPro" id="IPR008978">
    <property type="entry name" value="HSP20-like_chaperone"/>
</dbReference>
<dbReference type="Pfam" id="PF00011">
    <property type="entry name" value="HSP20"/>
    <property type="match status" value="1"/>
</dbReference>
<dbReference type="STRING" id="3983.A0A2C9WK69"/>
<name>A0A2C9WK69_MANES</name>
<feature type="compositionally biased region" description="Polar residues" evidence="4">
    <location>
        <begin position="133"/>
        <end position="145"/>
    </location>
</feature>
<proteinExistence type="inferred from homology"/>
<dbReference type="InterPro" id="IPR031107">
    <property type="entry name" value="Small_HSP"/>
</dbReference>